<evidence type="ECO:0000313" key="2">
    <source>
        <dbReference type="EnsemblMetazoa" id="CPIJ015303-PA"/>
    </source>
</evidence>
<reference evidence="1" key="1">
    <citation type="submission" date="2007-03" db="EMBL/GenBank/DDBJ databases">
        <title>Annotation of Culex pipiens quinquefasciatus.</title>
        <authorList>
            <consortium name="The Broad Institute Genome Sequencing Platform"/>
            <person name="Atkinson P.W."/>
            <person name="Hemingway J."/>
            <person name="Christensen B.M."/>
            <person name="Higgs S."/>
            <person name="Kodira C."/>
            <person name="Hannick L."/>
            <person name="Megy K."/>
            <person name="O'Leary S."/>
            <person name="Pearson M."/>
            <person name="Haas B.J."/>
            <person name="Mauceli E."/>
            <person name="Wortman J.R."/>
            <person name="Lee N.H."/>
            <person name="Guigo R."/>
            <person name="Stanke M."/>
            <person name="Alvarado L."/>
            <person name="Amedeo P."/>
            <person name="Antoine C.H."/>
            <person name="Arensburger P."/>
            <person name="Bidwell S.L."/>
            <person name="Crawford M."/>
            <person name="Camaro F."/>
            <person name="Devon K."/>
            <person name="Engels R."/>
            <person name="Hammond M."/>
            <person name="Howarth C."/>
            <person name="Koehrsen M."/>
            <person name="Lawson D."/>
            <person name="Montgomery P."/>
            <person name="Nene V."/>
            <person name="Nusbaum C."/>
            <person name="Puiu D."/>
            <person name="Romero-Severson J."/>
            <person name="Severson D.W."/>
            <person name="Shumway M."/>
            <person name="Sisk P."/>
            <person name="Stolte C."/>
            <person name="Zeng Q."/>
            <person name="Eisenstadt E."/>
            <person name="Fraser-Liggett C."/>
            <person name="Strausberg R."/>
            <person name="Galagan J."/>
            <person name="Birren B."/>
            <person name="Collins F.H."/>
        </authorList>
    </citation>
    <scope>NUCLEOTIDE SEQUENCE [LARGE SCALE GENOMIC DNA]</scope>
    <source>
        <strain evidence="1">JHB</strain>
    </source>
</reference>
<dbReference type="KEGG" id="cqu:CpipJ_CPIJ015303"/>
<dbReference type="STRING" id="7176.B0X6T7"/>
<gene>
    <name evidence="2" type="primary">6048438</name>
    <name evidence="1" type="ORF">CpipJ_CPIJ015303</name>
</gene>
<dbReference type="HOGENOM" id="CLU_2924887_0_0_1"/>
<dbReference type="OrthoDB" id="308383at2759"/>
<dbReference type="Proteomes" id="UP000002320">
    <property type="component" value="Unassembled WGS sequence"/>
</dbReference>
<keyword evidence="3" id="KW-1185">Reference proteome</keyword>
<dbReference type="AlphaFoldDB" id="B0X6T7"/>
<evidence type="ECO:0000313" key="3">
    <source>
        <dbReference type="Proteomes" id="UP000002320"/>
    </source>
</evidence>
<dbReference type="EnsemblMetazoa" id="CPIJ015303-RA">
    <property type="protein sequence ID" value="CPIJ015303-PA"/>
    <property type="gene ID" value="CPIJ015303"/>
</dbReference>
<dbReference type="VEuPathDB" id="VectorBase:CPIJ015303"/>
<evidence type="ECO:0000313" key="1">
    <source>
        <dbReference type="EMBL" id="EDS41608.1"/>
    </source>
</evidence>
<sequence length="61" mass="6748">MMETDTDLLMPVPEESPYFPEKYPGKVCAQCALVERSQLGQGEMLRIEVKNSVEATMAAAL</sequence>
<name>B0X6T7_CULQU</name>
<protein>
    <submittedName>
        <fullName evidence="1 2">Set domain protein</fullName>
    </submittedName>
</protein>
<dbReference type="VEuPathDB" id="VectorBase:CQUJHB008812"/>
<proteinExistence type="predicted"/>
<dbReference type="EMBL" id="DS232423">
    <property type="protein sequence ID" value="EDS41608.1"/>
    <property type="molecule type" value="Genomic_DNA"/>
</dbReference>
<dbReference type="InParanoid" id="B0X6T7"/>
<reference evidence="2" key="2">
    <citation type="submission" date="2020-05" db="UniProtKB">
        <authorList>
            <consortium name="EnsemblMetazoa"/>
        </authorList>
    </citation>
    <scope>IDENTIFICATION</scope>
    <source>
        <strain evidence="2">JHB</strain>
    </source>
</reference>
<organism>
    <name type="scientific">Culex quinquefasciatus</name>
    <name type="common">Southern house mosquito</name>
    <name type="synonym">Culex pungens</name>
    <dbReference type="NCBI Taxonomy" id="7176"/>
    <lineage>
        <taxon>Eukaryota</taxon>
        <taxon>Metazoa</taxon>
        <taxon>Ecdysozoa</taxon>
        <taxon>Arthropoda</taxon>
        <taxon>Hexapoda</taxon>
        <taxon>Insecta</taxon>
        <taxon>Pterygota</taxon>
        <taxon>Neoptera</taxon>
        <taxon>Endopterygota</taxon>
        <taxon>Diptera</taxon>
        <taxon>Nematocera</taxon>
        <taxon>Culicoidea</taxon>
        <taxon>Culicidae</taxon>
        <taxon>Culicinae</taxon>
        <taxon>Culicini</taxon>
        <taxon>Culex</taxon>
        <taxon>Culex</taxon>
    </lineage>
</organism>
<accession>B0X6T7</accession>